<accession>A0A428Z6H7</accession>
<feature type="transmembrane region" description="Helical" evidence="1">
    <location>
        <begin position="7"/>
        <end position="29"/>
    </location>
</feature>
<dbReference type="OrthoDB" id="5196985at2"/>
<keyword evidence="1" id="KW-1133">Transmembrane helix</keyword>
<dbReference type="AlphaFoldDB" id="A0A428Z6H7"/>
<keyword evidence="1" id="KW-0472">Membrane</keyword>
<keyword evidence="1" id="KW-0812">Transmembrane</keyword>
<organism evidence="2 3">
    <name type="scientific">Kibdelosporangium aridum</name>
    <dbReference type="NCBI Taxonomy" id="2030"/>
    <lineage>
        <taxon>Bacteria</taxon>
        <taxon>Bacillati</taxon>
        <taxon>Actinomycetota</taxon>
        <taxon>Actinomycetes</taxon>
        <taxon>Pseudonocardiales</taxon>
        <taxon>Pseudonocardiaceae</taxon>
        <taxon>Kibdelosporangium</taxon>
    </lineage>
</organism>
<evidence type="ECO:0000256" key="1">
    <source>
        <dbReference type="SAM" id="Phobius"/>
    </source>
</evidence>
<comment type="caution">
    <text evidence="2">The sequence shown here is derived from an EMBL/GenBank/DDBJ whole genome shotgun (WGS) entry which is preliminary data.</text>
</comment>
<dbReference type="RefSeq" id="WP_037268184.1">
    <property type="nucleotide sequence ID" value="NZ_QHKI01000021.1"/>
</dbReference>
<evidence type="ECO:0000313" key="3">
    <source>
        <dbReference type="Proteomes" id="UP000287547"/>
    </source>
</evidence>
<evidence type="ECO:0000313" key="2">
    <source>
        <dbReference type="EMBL" id="RSM82813.1"/>
    </source>
</evidence>
<gene>
    <name evidence="2" type="ORF">DMH04_24710</name>
</gene>
<dbReference type="EMBL" id="QHKI01000021">
    <property type="protein sequence ID" value="RSM82813.1"/>
    <property type="molecule type" value="Genomic_DNA"/>
</dbReference>
<name>A0A428Z6H7_KIBAR</name>
<proteinExistence type="predicted"/>
<reference evidence="2 3" key="1">
    <citation type="submission" date="2018-05" db="EMBL/GenBank/DDBJ databases">
        <title>Evolution of GPA BGCs.</title>
        <authorList>
            <person name="Waglechner N."/>
            <person name="Wright G.D."/>
        </authorList>
    </citation>
    <scope>NUCLEOTIDE SEQUENCE [LARGE SCALE GENOMIC DNA]</scope>
    <source>
        <strain evidence="2 3">A82846</strain>
    </source>
</reference>
<dbReference type="Proteomes" id="UP000287547">
    <property type="component" value="Unassembled WGS sequence"/>
</dbReference>
<feature type="transmembrane region" description="Helical" evidence="1">
    <location>
        <begin position="41"/>
        <end position="64"/>
    </location>
</feature>
<protein>
    <submittedName>
        <fullName evidence="2">Uncharacterized protein</fullName>
    </submittedName>
</protein>
<sequence length="79" mass="8833">MARLFDLRWIIALLFGVYGVVLLVLGIGFESDQDRVKTGGFNVNLWVGIGMLVFTALMATWALVRPVQIPEAQIPEEQK</sequence>